<reference evidence="2" key="1">
    <citation type="submission" date="2017-06" db="EMBL/GenBank/DDBJ databases">
        <authorList>
            <person name="Varghese N."/>
            <person name="Submissions S."/>
        </authorList>
    </citation>
    <scope>NUCLEOTIDE SEQUENCE [LARGE SCALE GENOMIC DNA]</scope>
    <source>
        <strain evidence="2">NKM1</strain>
    </source>
</reference>
<accession>A0A239B624</accession>
<protein>
    <submittedName>
        <fullName evidence="1">Uncharacterized protein</fullName>
    </submittedName>
</protein>
<dbReference type="EMBL" id="FZOQ01000001">
    <property type="protein sequence ID" value="SNS03337.1"/>
    <property type="molecule type" value="Genomic_DNA"/>
</dbReference>
<evidence type="ECO:0000313" key="2">
    <source>
        <dbReference type="Proteomes" id="UP000198432"/>
    </source>
</evidence>
<organism evidence="1 2">
    <name type="scientific">Pontibacter ummariensis</name>
    <dbReference type="NCBI Taxonomy" id="1610492"/>
    <lineage>
        <taxon>Bacteria</taxon>
        <taxon>Pseudomonadati</taxon>
        <taxon>Bacteroidota</taxon>
        <taxon>Cytophagia</taxon>
        <taxon>Cytophagales</taxon>
        <taxon>Hymenobacteraceae</taxon>
        <taxon>Pontibacter</taxon>
    </lineage>
</organism>
<name>A0A239B624_9BACT</name>
<dbReference type="AlphaFoldDB" id="A0A239B624"/>
<sequence>MRLVRTLHILPPSILEHHQKLCLFGTYLGKTFVHTSIYPVHLLKKHAASSARSAFAAGSAVYSDKVPYFFEGKIAQLPFCFHR</sequence>
<evidence type="ECO:0000313" key="1">
    <source>
        <dbReference type="EMBL" id="SNS03337.1"/>
    </source>
</evidence>
<keyword evidence="2" id="KW-1185">Reference proteome</keyword>
<gene>
    <name evidence="1" type="ORF">SAMN06296052_101179</name>
</gene>
<proteinExistence type="predicted"/>
<dbReference type="Proteomes" id="UP000198432">
    <property type="component" value="Unassembled WGS sequence"/>
</dbReference>